<dbReference type="RefSeq" id="WP_151815780.1">
    <property type="nucleotide sequence ID" value="NZ_JAUTBK010000001.1"/>
</dbReference>
<comment type="caution">
    <text evidence="1">The sequence shown here is derived from an EMBL/GenBank/DDBJ whole genome shotgun (WGS) entry which is preliminary data.</text>
</comment>
<reference evidence="1 2" key="1">
    <citation type="submission" date="2023-07" db="EMBL/GenBank/DDBJ databases">
        <title>Functional and genomic diversity of the sorghum phyllosphere microbiome.</title>
        <authorList>
            <person name="Shade A."/>
        </authorList>
    </citation>
    <scope>NUCLEOTIDE SEQUENCE [LARGE SCALE GENOMIC DNA]</scope>
    <source>
        <strain evidence="1 2">SORGH_AS_0887</strain>
    </source>
</reference>
<name>A0ABU0URL6_ACIBI</name>
<dbReference type="Proteomes" id="UP001233360">
    <property type="component" value="Unassembled WGS sequence"/>
</dbReference>
<accession>A0ABU0URL6</accession>
<evidence type="ECO:0000313" key="2">
    <source>
        <dbReference type="Proteomes" id="UP001233360"/>
    </source>
</evidence>
<gene>
    <name evidence="1" type="ORF">QE380_000100</name>
</gene>
<organism evidence="1 2">
    <name type="scientific">Acinetobacter baylyi</name>
    <dbReference type="NCBI Taxonomy" id="202950"/>
    <lineage>
        <taxon>Bacteria</taxon>
        <taxon>Pseudomonadati</taxon>
        <taxon>Pseudomonadota</taxon>
        <taxon>Gammaproteobacteria</taxon>
        <taxon>Moraxellales</taxon>
        <taxon>Moraxellaceae</taxon>
        <taxon>Acinetobacter</taxon>
    </lineage>
</organism>
<protein>
    <submittedName>
        <fullName evidence="1">Uncharacterized protein</fullName>
    </submittedName>
</protein>
<evidence type="ECO:0000313" key="1">
    <source>
        <dbReference type="EMBL" id="MDQ1207177.1"/>
    </source>
</evidence>
<dbReference type="EMBL" id="JAUTBK010000001">
    <property type="protein sequence ID" value="MDQ1207177.1"/>
    <property type="molecule type" value="Genomic_DNA"/>
</dbReference>
<proteinExistence type="predicted"/>
<keyword evidence="2" id="KW-1185">Reference proteome</keyword>
<sequence>MSFDQTIKNTLVFFYQFVLPLSTKTEDLEYIKAKLKQLEKIRPGNNKSKQNNFKKIYVKLWHRILELLKTDRAVRANVQYIPQIQLICDMEKYIDSKMALEIFNTRKELTTSLLLHFFDIRNDETRQKVMEKCSKMQLGMIETSILINAEQE</sequence>